<dbReference type="Gene3D" id="3.20.110.10">
    <property type="entry name" value="Glycoside hydrolase 38, N terminal domain"/>
    <property type="match status" value="1"/>
</dbReference>
<dbReference type="GO" id="GO:0046872">
    <property type="term" value="F:metal ion binding"/>
    <property type="evidence" value="ECO:0007669"/>
    <property type="project" value="UniProtKB-KW"/>
</dbReference>
<protein>
    <submittedName>
        <fullName evidence="7">Glycosyl hydrolase</fullName>
    </submittedName>
</protein>
<dbReference type="InterPro" id="IPR027291">
    <property type="entry name" value="Glyco_hydro_38_N_sf"/>
</dbReference>
<dbReference type="Proteomes" id="UP000231179">
    <property type="component" value="Chromosome"/>
</dbReference>
<dbReference type="RefSeq" id="WP_100254049.1">
    <property type="nucleotide sequence ID" value="NZ_CP024870.1"/>
</dbReference>
<dbReference type="InterPro" id="IPR041147">
    <property type="entry name" value="GH38_C"/>
</dbReference>
<dbReference type="Gene3D" id="2.70.98.30">
    <property type="entry name" value="Golgi alpha-mannosidase II, domain 4"/>
    <property type="match status" value="1"/>
</dbReference>
<name>A0A2K8KFL2_9MOLU</name>
<dbReference type="SUPFAM" id="SSF88688">
    <property type="entry name" value="Families 57/38 glycoside transferase middle domain"/>
    <property type="match status" value="1"/>
</dbReference>
<dbReference type="GO" id="GO:0006013">
    <property type="term" value="P:mannose metabolic process"/>
    <property type="evidence" value="ECO:0007669"/>
    <property type="project" value="InterPro"/>
</dbReference>
<dbReference type="GO" id="GO:0004559">
    <property type="term" value="F:alpha-mannosidase activity"/>
    <property type="evidence" value="ECO:0007669"/>
    <property type="project" value="InterPro"/>
</dbReference>
<dbReference type="SUPFAM" id="SSF74650">
    <property type="entry name" value="Galactose mutarotase-like"/>
    <property type="match status" value="1"/>
</dbReference>
<dbReference type="GO" id="GO:0030246">
    <property type="term" value="F:carbohydrate binding"/>
    <property type="evidence" value="ECO:0007669"/>
    <property type="project" value="InterPro"/>
</dbReference>
<sequence>MKKTKLFVVPHAHWDKEWYFTKQEADLLLQINMQKLLKIFATKPNYKNFIYDGQSSIIDDYLLFNDDHKAINTAVKNKKLVIGPWYTQPDLFNTTSEGIARNLLIGTNAAKNLGHSMQVAYVPDSFGQSSQMPQIFKKFELDHLIYWRGVKNEDMQNSVLHYWKGIDGTTIKALNFLMGYWIMGSFFPYAQLNLNNVNNLAQKFLKDFSASLKKIKQYNVLSSDKILLPLGGDQAPINEFIPEFIEELNKLDQENEWILSNYEEYFSAIAEVKNLPTITGELKYPQNARIHKTIGSQRYDIKKSLKQTDKLLFDQLEPLIVFSSLVGGDSYKNIINTVLKKLLTSSAHDSLGGCCSDTVNEDVLMRIKNANDTLESLKIYILKCLSVDVHENQIVVFNPLTRVNETNLELTLFTKFKNFELQFQDQNVDYLIKKQKFIHDDVDINVGTFGESTDGKEGYYRTNLITSKINLPSFALSTLKIVEKKDLVTKKVFENDFWSIQVNVDGTVNFKNKLLKKEFKNQYRLKAQIDSGDSYDYSPLDESNKIISKLVENKYLVEASSQVIKVQLQQLYQIENKKDQTLTLELYFLDSNKINVELEMENKNSQIRWTIDLDSNFKNQHSYASQAYADVKRDVEILECKTWREEHWAEKPHPLETNEAYVYLKNNDLKYGVITFGTNEYEIIGKDFSTIAVTLFRSVSCLGKNNLLWRPGRASGTGDFQIKTYDSKMLGKLKFKLVHIVDASKKSFWAYAQEELNAPVWIQKQTLNKYLNKFERFLLIEDVKLKKPQKNIINISNQNVVVKSLKISEDGSCIILRVFNPTEELQNFEIEGVLQPICETNFLEKVELPISLKLQAYEIKTYKLKTRGE</sequence>
<evidence type="ECO:0000259" key="6">
    <source>
        <dbReference type="Pfam" id="PF17677"/>
    </source>
</evidence>
<dbReference type="Pfam" id="PF01074">
    <property type="entry name" value="Glyco_hydro_38N"/>
    <property type="match status" value="1"/>
</dbReference>
<dbReference type="PANTHER" id="PTHR46017">
    <property type="entry name" value="ALPHA-MANNOSIDASE 2C1"/>
    <property type="match status" value="1"/>
</dbReference>
<dbReference type="GO" id="GO:0009313">
    <property type="term" value="P:oligosaccharide catabolic process"/>
    <property type="evidence" value="ECO:0007669"/>
    <property type="project" value="TreeGrafter"/>
</dbReference>
<keyword evidence="2" id="KW-0479">Metal-binding</keyword>
<dbReference type="InterPro" id="IPR028995">
    <property type="entry name" value="Glyco_hydro_57/38_cen_sf"/>
</dbReference>
<accession>A0A2K8KFL2</accession>
<evidence type="ECO:0000256" key="4">
    <source>
        <dbReference type="ARBA" id="ARBA00023295"/>
    </source>
</evidence>
<evidence type="ECO:0000256" key="2">
    <source>
        <dbReference type="ARBA" id="ARBA00022723"/>
    </source>
</evidence>
<feature type="domain" description="Glycosyl hydrolases family 38 C-terminal" evidence="6">
    <location>
        <begin position="799"/>
        <end position="862"/>
    </location>
</feature>
<keyword evidence="4" id="KW-0326">Glycosidase</keyword>
<evidence type="ECO:0000259" key="5">
    <source>
        <dbReference type="Pfam" id="PF01074"/>
    </source>
</evidence>
<dbReference type="SUPFAM" id="SSF88713">
    <property type="entry name" value="Glycoside hydrolase/deacetylase"/>
    <property type="match status" value="1"/>
</dbReference>
<comment type="similarity">
    <text evidence="1">Belongs to the glycosyl hydrolase 38 family.</text>
</comment>
<proteinExistence type="inferred from homology"/>
<dbReference type="PANTHER" id="PTHR46017:SF2">
    <property type="entry name" value="MANNOSYLGLYCERATE HYDROLASE"/>
    <property type="match status" value="1"/>
</dbReference>
<evidence type="ECO:0000313" key="7">
    <source>
        <dbReference type="EMBL" id="ATX70483.1"/>
    </source>
</evidence>
<dbReference type="Gene3D" id="1.20.1270.50">
    <property type="entry name" value="Glycoside hydrolase family 38, central domain"/>
    <property type="match status" value="1"/>
</dbReference>
<organism evidence="7 8">
    <name type="scientific">Spiroplasma clarkii</name>
    <dbReference type="NCBI Taxonomy" id="2139"/>
    <lineage>
        <taxon>Bacteria</taxon>
        <taxon>Bacillati</taxon>
        <taxon>Mycoplasmatota</taxon>
        <taxon>Mollicutes</taxon>
        <taxon>Entomoplasmatales</taxon>
        <taxon>Spiroplasmataceae</taxon>
        <taxon>Spiroplasma</taxon>
    </lineage>
</organism>
<dbReference type="InterPro" id="IPR011013">
    <property type="entry name" value="Gal_mutarotase_sf_dom"/>
</dbReference>
<keyword evidence="8" id="KW-1185">Reference proteome</keyword>
<evidence type="ECO:0000256" key="3">
    <source>
        <dbReference type="ARBA" id="ARBA00022801"/>
    </source>
</evidence>
<dbReference type="InterPro" id="IPR000602">
    <property type="entry name" value="Glyco_hydro_38_N"/>
</dbReference>
<gene>
    <name evidence="7" type="ORF">SCLAR_v1c01520</name>
</gene>
<keyword evidence="3 7" id="KW-0378">Hydrolase</keyword>
<dbReference type="Gene3D" id="2.60.40.2220">
    <property type="match status" value="1"/>
</dbReference>
<dbReference type="Pfam" id="PF17677">
    <property type="entry name" value="Glyco_hydro38C2"/>
    <property type="match status" value="1"/>
</dbReference>
<evidence type="ECO:0000313" key="8">
    <source>
        <dbReference type="Proteomes" id="UP000231179"/>
    </source>
</evidence>
<dbReference type="AlphaFoldDB" id="A0A2K8KFL2"/>
<evidence type="ECO:0000256" key="1">
    <source>
        <dbReference type="ARBA" id="ARBA00009792"/>
    </source>
</evidence>
<reference evidence="7 8" key="1">
    <citation type="submission" date="2017-11" db="EMBL/GenBank/DDBJ databases">
        <title>Complete genome sequence of Spiroplasma clarkii CN-5 (DSM 19994).</title>
        <authorList>
            <person name="Tsai Y.-M."/>
            <person name="Chang A."/>
            <person name="Lo W.-S."/>
            <person name="Kuo C.-H."/>
        </authorList>
    </citation>
    <scope>NUCLEOTIDE SEQUENCE [LARGE SCALE GENOMIC DNA]</scope>
    <source>
        <strain evidence="7 8">CN-5</strain>
    </source>
</reference>
<feature type="domain" description="Glycoside hydrolase family 38 N-terminal" evidence="5">
    <location>
        <begin position="5"/>
        <end position="273"/>
    </location>
</feature>
<dbReference type="InterPro" id="IPR037094">
    <property type="entry name" value="Glyco_hydro_38_cen_sf"/>
</dbReference>
<dbReference type="InterPro" id="IPR011330">
    <property type="entry name" value="Glyco_hydro/deAcase_b/a-brl"/>
</dbReference>
<dbReference type="EMBL" id="CP024870">
    <property type="protein sequence ID" value="ATX70483.1"/>
    <property type="molecule type" value="Genomic_DNA"/>
</dbReference>